<accession>A0A7K1UTH2</accession>
<evidence type="ECO:0000313" key="4">
    <source>
        <dbReference type="EMBL" id="MVU77615.1"/>
    </source>
</evidence>
<proteinExistence type="predicted"/>
<dbReference type="PROSITE" id="PS50977">
    <property type="entry name" value="HTH_TETR_2"/>
    <property type="match status" value="1"/>
</dbReference>
<evidence type="ECO:0000256" key="2">
    <source>
        <dbReference type="PROSITE-ProRule" id="PRU00335"/>
    </source>
</evidence>
<dbReference type="GO" id="GO:0003677">
    <property type="term" value="F:DNA binding"/>
    <property type="evidence" value="ECO:0007669"/>
    <property type="project" value="UniProtKB-UniRule"/>
</dbReference>
<dbReference type="SUPFAM" id="SSF46689">
    <property type="entry name" value="Homeodomain-like"/>
    <property type="match status" value="1"/>
</dbReference>
<evidence type="ECO:0000313" key="5">
    <source>
        <dbReference type="Proteomes" id="UP000466794"/>
    </source>
</evidence>
<feature type="DNA-binding region" description="H-T-H motif" evidence="2">
    <location>
        <begin position="41"/>
        <end position="60"/>
    </location>
</feature>
<dbReference type="RefSeq" id="WP_157387295.1">
    <property type="nucleotide sequence ID" value="NZ_WRPP01000002.1"/>
</dbReference>
<dbReference type="AlphaFoldDB" id="A0A7K1UTH2"/>
<keyword evidence="5" id="KW-1185">Reference proteome</keyword>
<organism evidence="4 5">
    <name type="scientific">Nocardia terrae</name>
    <dbReference type="NCBI Taxonomy" id="2675851"/>
    <lineage>
        <taxon>Bacteria</taxon>
        <taxon>Bacillati</taxon>
        <taxon>Actinomycetota</taxon>
        <taxon>Actinomycetes</taxon>
        <taxon>Mycobacteriales</taxon>
        <taxon>Nocardiaceae</taxon>
        <taxon>Nocardia</taxon>
    </lineage>
</organism>
<sequence length="214" mass="22937">MASEQGEPSIGWREQKKLRTLLELCTAARRLAVERGLDAMNVDDVAKAAGVSSRTFFNYYETKLDAVIGPVGEIGTPASRAVFIAGGPTGVLIDDLTVLYASAYEPEDEARENISLVTQLIKSEPRILGGFIAAGVRHEAALAELLDARGGEPTPPEFASLTAGLMSALTTRAAMSLATDPDRSLAAALHDQSVMAARLFHRPDPRRSDDRDDD</sequence>
<name>A0A7K1UTH2_9NOCA</name>
<evidence type="ECO:0000259" key="3">
    <source>
        <dbReference type="PROSITE" id="PS50977"/>
    </source>
</evidence>
<dbReference type="Pfam" id="PF00440">
    <property type="entry name" value="TetR_N"/>
    <property type="match status" value="1"/>
</dbReference>
<keyword evidence="1 2" id="KW-0238">DNA-binding</keyword>
<dbReference type="Gene3D" id="1.10.357.10">
    <property type="entry name" value="Tetracycline Repressor, domain 2"/>
    <property type="match status" value="1"/>
</dbReference>
<dbReference type="Proteomes" id="UP000466794">
    <property type="component" value="Unassembled WGS sequence"/>
</dbReference>
<comment type="caution">
    <text evidence="4">The sequence shown here is derived from an EMBL/GenBank/DDBJ whole genome shotgun (WGS) entry which is preliminary data.</text>
</comment>
<feature type="domain" description="HTH tetR-type" evidence="3">
    <location>
        <begin position="18"/>
        <end position="78"/>
    </location>
</feature>
<dbReference type="EMBL" id="WRPP01000002">
    <property type="protein sequence ID" value="MVU77615.1"/>
    <property type="molecule type" value="Genomic_DNA"/>
</dbReference>
<protein>
    <submittedName>
        <fullName evidence="4">TetR family transcriptional regulator</fullName>
    </submittedName>
</protein>
<dbReference type="InterPro" id="IPR001647">
    <property type="entry name" value="HTH_TetR"/>
</dbReference>
<dbReference type="InterPro" id="IPR009057">
    <property type="entry name" value="Homeodomain-like_sf"/>
</dbReference>
<gene>
    <name evidence="4" type="ORF">GPX89_10230</name>
</gene>
<evidence type="ECO:0000256" key="1">
    <source>
        <dbReference type="ARBA" id="ARBA00023125"/>
    </source>
</evidence>
<reference evidence="4 5" key="1">
    <citation type="submission" date="2019-12" db="EMBL/GenBank/DDBJ databases">
        <title>Nocardia sp. nov. ET3-3 isolated from soil.</title>
        <authorList>
            <person name="Kanchanasin P."/>
            <person name="Tanasupawat S."/>
            <person name="Yuki M."/>
            <person name="Kudo T."/>
        </authorList>
    </citation>
    <scope>NUCLEOTIDE SEQUENCE [LARGE SCALE GENOMIC DNA]</scope>
    <source>
        <strain evidence="4 5">ET3-3</strain>
    </source>
</reference>